<feature type="domain" description="Peptidase M1 leukotriene A4 hydrolase/aminopeptidase C-terminal" evidence="8">
    <location>
        <begin position="639"/>
        <end position="760"/>
    </location>
</feature>
<dbReference type="SUPFAM" id="SSF55486">
    <property type="entry name" value="Metalloproteases ('zincins'), catalytic domain"/>
    <property type="match status" value="1"/>
</dbReference>
<evidence type="ECO:0000256" key="7">
    <source>
        <dbReference type="ARBA" id="ARBA00023049"/>
    </source>
</evidence>
<evidence type="ECO:0000256" key="1">
    <source>
        <dbReference type="ARBA" id="ARBA00001947"/>
    </source>
</evidence>
<dbReference type="GO" id="GO:0005730">
    <property type="term" value="C:nucleolus"/>
    <property type="evidence" value="ECO:0007669"/>
    <property type="project" value="InterPro"/>
</dbReference>
<dbReference type="GeneTree" id="ENSGT00940000155211"/>
<evidence type="ECO:0000256" key="4">
    <source>
        <dbReference type="ARBA" id="ARBA00022723"/>
    </source>
</evidence>
<dbReference type="SUPFAM" id="SSF63737">
    <property type="entry name" value="Leukotriene A4 hydrolase N-terminal domain"/>
    <property type="match status" value="1"/>
</dbReference>
<dbReference type="InterPro" id="IPR027268">
    <property type="entry name" value="Peptidase_M4/M1_CTD_sf"/>
</dbReference>
<comment type="cofactor">
    <cofactor evidence="1">
        <name>Zn(2+)</name>
        <dbReference type="ChEBI" id="CHEBI:29105"/>
    </cofactor>
</comment>
<dbReference type="FunFam" id="2.60.40.1730:FF:000008">
    <property type="entry name" value="aminopeptidase O isoform X1"/>
    <property type="match status" value="1"/>
</dbReference>
<evidence type="ECO:0000256" key="5">
    <source>
        <dbReference type="ARBA" id="ARBA00022801"/>
    </source>
</evidence>
<reference evidence="9" key="2">
    <citation type="submission" date="2025-09" db="UniProtKB">
        <authorList>
            <consortium name="Ensembl"/>
        </authorList>
    </citation>
    <scope>IDENTIFICATION</scope>
</reference>
<dbReference type="Ensembl" id="ENSSLUT00000006428.1">
    <property type="protein sequence ID" value="ENSSLUP00000006269.1"/>
    <property type="gene ID" value="ENSSLUG00000002704.1"/>
</dbReference>
<evidence type="ECO:0000259" key="8">
    <source>
        <dbReference type="SMART" id="SM01263"/>
    </source>
</evidence>
<dbReference type="FunFam" id="3.30.2010.30:FF:000003">
    <property type="entry name" value="aminopeptidase O isoform X1"/>
    <property type="match status" value="1"/>
</dbReference>
<dbReference type="InterPro" id="IPR033577">
    <property type="entry name" value="AOPep"/>
</dbReference>
<dbReference type="PANTHER" id="PTHR46627:SF1">
    <property type="entry name" value="AMINOPEPTIDASE O"/>
    <property type="match status" value="1"/>
</dbReference>
<dbReference type="Gene3D" id="1.25.40.320">
    <property type="entry name" value="Peptidase M1, leukotriene A4 hydrolase/aminopeptidase C-terminal domain"/>
    <property type="match status" value="1"/>
</dbReference>
<accession>A0A8C9X5E4</accession>
<name>A0A8C9X5E4_SANLU</name>
<dbReference type="GO" id="GO:0008270">
    <property type="term" value="F:zinc ion binding"/>
    <property type="evidence" value="ECO:0007669"/>
    <property type="project" value="InterPro"/>
</dbReference>
<dbReference type="FunFam" id="1.10.390.10:FF:000014">
    <property type="entry name" value="aminopeptidase O isoform X1"/>
    <property type="match status" value="1"/>
</dbReference>
<dbReference type="SMART" id="SM01263">
    <property type="entry name" value="Leuk-A4-hydro_C"/>
    <property type="match status" value="1"/>
</dbReference>
<protein>
    <submittedName>
        <fullName evidence="9">Aminopeptidase O (putative)</fullName>
    </submittedName>
</protein>
<dbReference type="SUPFAM" id="SSF48371">
    <property type="entry name" value="ARM repeat"/>
    <property type="match status" value="1"/>
</dbReference>
<keyword evidence="10" id="KW-1185">Reference proteome</keyword>
<keyword evidence="5" id="KW-0378">Hydrolase</keyword>
<dbReference type="InterPro" id="IPR042097">
    <property type="entry name" value="Aminopeptidase_N-like_N_sf"/>
</dbReference>
<evidence type="ECO:0000256" key="2">
    <source>
        <dbReference type="ARBA" id="ARBA00010136"/>
    </source>
</evidence>
<reference evidence="9" key="1">
    <citation type="submission" date="2025-08" db="UniProtKB">
        <authorList>
            <consortium name="Ensembl"/>
        </authorList>
    </citation>
    <scope>IDENTIFICATION</scope>
</reference>
<evidence type="ECO:0000256" key="6">
    <source>
        <dbReference type="ARBA" id="ARBA00022833"/>
    </source>
</evidence>
<dbReference type="Pfam" id="PF01433">
    <property type="entry name" value="Peptidase_M1"/>
    <property type="match status" value="1"/>
</dbReference>
<dbReference type="GO" id="GO:0006508">
    <property type="term" value="P:proteolysis"/>
    <property type="evidence" value="ECO:0007669"/>
    <property type="project" value="UniProtKB-KW"/>
</dbReference>
<dbReference type="InterPro" id="IPR015211">
    <property type="entry name" value="Peptidase_M1_C"/>
</dbReference>
<evidence type="ECO:0000313" key="9">
    <source>
        <dbReference type="Ensembl" id="ENSSLUP00000006269.1"/>
    </source>
</evidence>
<dbReference type="InterPro" id="IPR016024">
    <property type="entry name" value="ARM-type_fold"/>
</dbReference>
<keyword evidence="6" id="KW-0862">Zinc</keyword>
<dbReference type="Gene3D" id="1.10.390.10">
    <property type="entry name" value="Neutral Protease Domain 2"/>
    <property type="match status" value="1"/>
</dbReference>
<sequence>MLTNLDLNRDTDDLPLRANTNHILVRHYVLDLTVNFDRKVISGSVVLFLEPCSGLGTKAEDDIGPGARTLEAGGSRDVSVCRSRDMDTVEDGTKGLGETTTRMEKMFGASERDGAEFQALSAVGSQTAAETENIQSSHSWETTSDGDFTLVLDCCDLDVSKVEEVDVTSVSSMVASERSDVSSVNPQAAFIQNLISVPSSRWRQKHQLFLLCSRAHGAQDGSSLHFQRDRWSLQVRKKGVATPQEFPRALRICYETRPTGGSVRWTKDQDNRVCVYTAGSPINNRALFPCQEPPVAMSTWHATVRAPSECVVLMSGEEQTVPTEDGDTPFLIWNYYVTMPMPASTFTLAVGHWHQVTAEIPPGLSVTDYSGMVDDGICCSHGDYPCRFTEQLARSQRVIPHRVFGPVCLLQKAQGVLKLLPQCLAAAHTVLGVHPFPRLDVLIVPAGFSSLGMASPHIIFLSQSVLYAGSLGSGENGLSLCGSRMCHEIAHSWFGLVIGARDWTEEWISEGFATYLEDIIWAQAQHLSLQETAEQSDLKALLRWRRLSDELQNSEEALQILRPNMENTGQASESGSSTVKHALNPDKTFMQVHYLKGYFLLRFLASQVGEQQFIDFFRLFVKKYHGQLILSQVRLYTINLIIVLSSQVMSDQLVMLLELLLEEEELSTATVRALQRTYNLQNQDAEVQHRWCELVVKHAYTRAYRDVEHFLVHDQAMGVYLYGELMVQEDPEQQALARRCLSLVTEQMDQSARRVVEEMVL</sequence>
<evidence type="ECO:0000313" key="10">
    <source>
        <dbReference type="Proteomes" id="UP000694568"/>
    </source>
</evidence>
<dbReference type="Pfam" id="PF09127">
    <property type="entry name" value="Leuk-A4-hydro_C"/>
    <property type="match status" value="1"/>
</dbReference>
<dbReference type="GO" id="GO:0070006">
    <property type="term" value="F:metalloaminopeptidase activity"/>
    <property type="evidence" value="ECO:0007669"/>
    <property type="project" value="InterPro"/>
</dbReference>
<organism evidence="9 10">
    <name type="scientific">Sander lucioperca</name>
    <name type="common">Pike-perch</name>
    <name type="synonym">Perca lucioperca</name>
    <dbReference type="NCBI Taxonomy" id="283035"/>
    <lineage>
        <taxon>Eukaryota</taxon>
        <taxon>Metazoa</taxon>
        <taxon>Chordata</taxon>
        <taxon>Craniata</taxon>
        <taxon>Vertebrata</taxon>
        <taxon>Euteleostomi</taxon>
        <taxon>Actinopterygii</taxon>
        <taxon>Neopterygii</taxon>
        <taxon>Teleostei</taxon>
        <taxon>Neoteleostei</taxon>
        <taxon>Acanthomorphata</taxon>
        <taxon>Eupercaria</taxon>
        <taxon>Perciformes</taxon>
        <taxon>Percoidei</taxon>
        <taxon>Percidae</taxon>
        <taxon>Luciopercinae</taxon>
        <taxon>Sander</taxon>
    </lineage>
</organism>
<keyword evidence="3" id="KW-0645">Protease</keyword>
<gene>
    <name evidence="9" type="primary">LOC116054052</name>
</gene>
<dbReference type="InterPro" id="IPR014782">
    <property type="entry name" value="Peptidase_M1_dom"/>
</dbReference>
<proteinExistence type="inferred from homology"/>
<dbReference type="InterPro" id="IPR038502">
    <property type="entry name" value="M1_LTA-4_hydro/amino_C_sf"/>
</dbReference>
<dbReference type="Gene3D" id="2.60.40.1730">
    <property type="entry name" value="tricorn interacting facor f3 domain"/>
    <property type="match status" value="1"/>
</dbReference>
<dbReference type="AlphaFoldDB" id="A0A8C9X5E4"/>
<dbReference type="PANTHER" id="PTHR46627">
    <property type="entry name" value="AMINOPEPTIDASE O"/>
    <property type="match status" value="1"/>
</dbReference>
<evidence type="ECO:0000256" key="3">
    <source>
        <dbReference type="ARBA" id="ARBA00022670"/>
    </source>
</evidence>
<comment type="similarity">
    <text evidence="2">Belongs to the peptidase M1 family.</text>
</comment>
<keyword evidence="7" id="KW-0482">Metalloprotease</keyword>
<dbReference type="Proteomes" id="UP000694568">
    <property type="component" value="Unplaced"/>
</dbReference>
<keyword evidence="4" id="KW-0479">Metal-binding</keyword>